<evidence type="ECO:0000313" key="3">
    <source>
        <dbReference type="Proteomes" id="UP000603453"/>
    </source>
</evidence>
<proteinExistence type="predicted"/>
<comment type="caution">
    <text evidence="2">The sequence shown here is derived from an EMBL/GenBank/DDBJ whole genome shotgun (WGS) entry which is preliminary data.</text>
</comment>
<keyword evidence="3" id="KW-1185">Reference proteome</keyword>
<feature type="compositionally biased region" description="Polar residues" evidence="1">
    <location>
        <begin position="1"/>
        <end position="11"/>
    </location>
</feature>
<accession>A0A8H7VF98</accession>
<dbReference type="OrthoDB" id="2287696at2759"/>
<gene>
    <name evidence="2" type="ORF">INT47_001709</name>
</gene>
<dbReference type="Proteomes" id="UP000603453">
    <property type="component" value="Unassembled WGS sequence"/>
</dbReference>
<organism evidence="2 3">
    <name type="scientific">Mucor saturninus</name>
    <dbReference type="NCBI Taxonomy" id="64648"/>
    <lineage>
        <taxon>Eukaryota</taxon>
        <taxon>Fungi</taxon>
        <taxon>Fungi incertae sedis</taxon>
        <taxon>Mucoromycota</taxon>
        <taxon>Mucoromycotina</taxon>
        <taxon>Mucoromycetes</taxon>
        <taxon>Mucorales</taxon>
        <taxon>Mucorineae</taxon>
        <taxon>Mucoraceae</taxon>
        <taxon>Mucor</taxon>
    </lineage>
</organism>
<name>A0A8H7VF98_9FUNG</name>
<evidence type="ECO:0000256" key="1">
    <source>
        <dbReference type="SAM" id="MobiDB-lite"/>
    </source>
</evidence>
<dbReference type="EMBL" id="JAEPRD010000006">
    <property type="protein sequence ID" value="KAG2212349.1"/>
    <property type="molecule type" value="Genomic_DNA"/>
</dbReference>
<feature type="region of interest" description="Disordered" evidence="1">
    <location>
        <begin position="1"/>
        <end position="35"/>
    </location>
</feature>
<evidence type="ECO:0000313" key="2">
    <source>
        <dbReference type="EMBL" id="KAG2212349.1"/>
    </source>
</evidence>
<dbReference type="AlphaFoldDB" id="A0A8H7VF98"/>
<sequence length="280" mass="31438">MSTVSFQNESLPSFEPLEHAPQKRKRANMKDVDSQPVIKKSRAKRSVANTPSTKSAVWIGATLKEENGVFCAAFSVYYGLNDARNCTEKIILHQDQNLDHVYALGVIRALEICMDDACILSIHTGSKLLEEELKDDSEILNQVLETISKRKGSTSIRYKASSSDKQDEYNVSHDMAKDKLLENDMMIDEDETMVDSLEMKESKIEVTTTKIETVITTIHEEKVQEDVVQEKITVTVVEEESTSSSAKLEPIAAPSWAYALGLHNLLDILKAPFSRKNKQQ</sequence>
<reference evidence="2" key="1">
    <citation type="submission" date="2020-12" db="EMBL/GenBank/DDBJ databases">
        <title>Metabolic potential, ecology and presence of endohyphal bacteria is reflected in genomic diversity of Mucoromycotina.</title>
        <authorList>
            <person name="Muszewska A."/>
            <person name="Okrasinska A."/>
            <person name="Steczkiewicz K."/>
            <person name="Drgas O."/>
            <person name="Orlowska M."/>
            <person name="Perlinska-Lenart U."/>
            <person name="Aleksandrzak-Piekarczyk T."/>
            <person name="Szatraj K."/>
            <person name="Zielenkiewicz U."/>
            <person name="Pilsyk S."/>
            <person name="Malc E."/>
            <person name="Mieczkowski P."/>
            <person name="Kruszewska J.S."/>
            <person name="Biernat P."/>
            <person name="Pawlowska J."/>
        </authorList>
    </citation>
    <scope>NUCLEOTIDE SEQUENCE</scope>
    <source>
        <strain evidence="2">WA0000017839</strain>
    </source>
</reference>
<protein>
    <submittedName>
        <fullName evidence="2">Uncharacterized protein</fullName>
    </submittedName>
</protein>